<protein>
    <recommendedName>
        <fullName evidence="2">MINDY deubiquitinase domain-containing protein</fullName>
    </recommendedName>
</protein>
<dbReference type="GO" id="GO:0005829">
    <property type="term" value="C:cytosol"/>
    <property type="evidence" value="ECO:0007669"/>
    <property type="project" value="TreeGrafter"/>
</dbReference>
<feature type="domain" description="MINDY deubiquitinase" evidence="2">
    <location>
        <begin position="10"/>
        <end position="259"/>
    </location>
</feature>
<reference evidence="3 4" key="1">
    <citation type="journal article" date="2019" name="Front. Genet.">
        <title>Whole-Genome Sequencing of the Opportunistic Yeast Pathogen Candida inconspicua Uncovers Its Hybrid Origin.</title>
        <authorList>
            <person name="Mixao V."/>
            <person name="Hansen A.P."/>
            <person name="Saus E."/>
            <person name="Boekhout T."/>
            <person name="Lass-Florl C."/>
            <person name="Gabaldon T."/>
        </authorList>
    </citation>
    <scope>NUCLEOTIDE SEQUENCE [LARGE SCALE GENOMIC DNA]</scope>
    <source>
        <strain evidence="3 4">CBS 180</strain>
    </source>
</reference>
<evidence type="ECO:0000259" key="2">
    <source>
        <dbReference type="Pfam" id="PF04424"/>
    </source>
</evidence>
<gene>
    <name evidence="3" type="ORF">CANINC_003121</name>
</gene>
<dbReference type="InterPro" id="IPR033979">
    <property type="entry name" value="MINDY_domain"/>
</dbReference>
<feature type="region of interest" description="Disordered" evidence="1">
    <location>
        <begin position="299"/>
        <end position="338"/>
    </location>
</feature>
<dbReference type="PANTHER" id="PTHR18063">
    <property type="entry name" value="NF-E2 INDUCIBLE PROTEIN"/>
    <property type="match status" value="1"/>
</dbReference>
<dbReference type="STRING" id="52247.A0A4T0WZD9"/>
<feature type="compositionally biased region" description="Basic and acidic residues" evidence="1">
    <location>
        <begin position="299"/>
        <end position="309"/>
    </location>
</feature>
<dbReference type="GO" id="GO:1990380">
    <property type="term" value="F:K48-linked deubiquitinase activity"/>
    <property type="evidence" value="ECO:0007669"/>
    <property type="project" value="InterPro"/>
</dbReference>
<dbReference type="Pfam" id="PF04424">
    <property type="entry name" value="MINDY_DUB"/>
    <property type="match status" value="1"/>
</dbReference>
<name>A0A4T0WZD9_9ASCO</name>
<organism evidence="3 4">
    <name type="scientific">Pichia inconspicua</name>
    <dbReference type="NCBI Taxonomy" id="52247"/>
    <lineage>
        <taxon>Eukaryota</taxon>
        <taxon>Fungi</taxon>
        <taxon>Dikarya</taxon>
        <taxon>Ascomycota</taxon>
        <taxon>Saccharomycotina</taxon>
        <taxon>Pichiomycetes</taxon>
        <taxon>Pichiales</taxon>
        <taxon>Pichiaceae</taxon>
        <taxon>Pichia</taxon>
    </lineage>
</organism>
<comment type="caution">
    <text evidence="3">The sequence shown here is derived from an EMBL/GenBank/DDBJ whole genome shotgun (WGS) entry which is preliminary data.</text>
</comment>
<dbReference type="OrthoDB" id="10261212at2759"/>
<dbReference type="AlphaFoldDB" id="A0A4T0WZD9"/>
<dbReference type="Proteomes" id="UP000307173">
    <property type="component" value="Unassembled WGS sequence"/>
</dbReference>
<proteinExistence type="predicted"/>
<evidence type="ECO:0000256" key="1">
    <source>
        <dbReference type="SAM" id="MobiDB-lite"/>
    </source>
</evidence>
<dbReference type="GO" id="GO:0016807">
    <property type="term" value="F:cysteine-type carboxypeptidase activity"/>
    <property type="evidence" value="ECO:0007669"/>
    <property type="project" value="TreeGrafter"/>
</dbReference>
<dbReference type="EMBL" id="SELW01000519">
    <property type="protein sequence ID" value="TID23830.1"/>
    <property type="molecule type" value="Genomic_DNA"/>
</dbReference>
<evidence type="ECO:0000313" key="4">
    <source>
        <dbReference type="Proteomes" id="UP000307173"/>
    </source>
</evidence>
<dbReference type="InterPro" id="IPR007518">
    <property type="entry name" value="MINDY"/>
</dbReference>
<accession>A0A4T0WZD9</accession>
<feature type="compositionally biased region" description="Polar residues" evidence="1">
    <location>
        <begin position="312"/>
        <end position="324"/>
    </location>
</feature>
<dbReference type="GO" id="GO:0004843">
    <property type="term" value="F:cysteine-type deubiquitinase activity"/>
    <property type="evidence" value="ECO:0007669"/>
    <property type="project" value="InterPro"/>
</dbReference>
<keyword evidence="4" id="KW-1185">Reference proteome</keyword>
<sequence length="343" mass="38805">MVDSFTVSASSNGVPLLRQNENGPCFVISLINCLFLKTGDLPCRDKIEAFKNSLIIDDTGKTVKDVTVDSVYSFLSECLLNDELDGATVEDILNTLPLLDSGLLINPSFDDNVVTDFGLHSNTINCILKYFGIKVYHAFIMPEDLISMLYANKIKPNFDACQDYLVSSVYRPTEISYKIESFLKLHPTEITPEGCALLTLSMQEEEIAIFFRNDHYNTCTMHDLSIYLLVTDIGYTNQQDIMWTHLSVDDTGDFYNHMFEISEIKQNREKSNAEKLQESNDLIIAKQLQNKEDEAVAKSLQKMESEQRKLHNASSLKPTNTQPKMTPKKKAHDPSHTSCCIIM</sequence>
<dbReference type="PANTHER" id="PTHR18063:SF6">
    <property type="entry name" value="UBIQUITIN CARBOXYL-TERMINAL HYDROLASE"/>
    <property type="match status" value="1"/>
</dbReference>
<dbReference type="GO" id="GO:0071944">
    <property type="term" value="C:cell periphery"/>
    <property type="evidence" value="ECO:0007669"/>
    <property type="project" value="TreeGrafter"/>
</dbReference>
<evidence type="ECO:0000313" key="3">
    <source>
        <dbReference type="EMBL" id="TID23830.1"/>
    </source>
</evidence>
<dbReference type="GO" id="GO:0071108">
    <property type="term" value="P:protein K48-linked deubiquitination"/>
    <property type="evidence" value="ECO:0007669"/>
    <property type="project" value="TreeGrafter"/>
</dbReference>